<reference evidence="1 2" key="1">
    <citation type="journal article" date="2012" name="J. Bacteriol.">
        <title>Genome Sequence of the Filamentous Bacterium Fibrisoma limi BUZ 3T.</title>
        <authorList>
            <person name="Filippini M."/>
            <person name="Qi W."/>
            <person name="Jaenicke S."/>
            <person name="Goesmann A."/>
            <person name="Smits T.H."/>
            <person name="Bagheri H.C."/>
        </authorList>
    </citation>
    <scope>NUCLEOTIDE SEQUENCE [LARGE SCALE GENOMIC DNA]</scope>
    <source>
        <strain evidence="2">BUZ 3T</strain>
    </source>
</reference>
<dbReference type="RefSeq" id="WP_009279782.1">
    <property type="nucleotide sequence ID" value="NZ_CAIT01000003.1"/>
</dbReference>
<protein>
    <recommendedName>
        <fullName evidence="3">TIGR02646 family protein</fullName>
    </recommendedName>
</protein>
<name>I2GBB8_9BACT</name>
<dbReference type="Proteomes" id="UP000009309">
    <property type="component" value="Unassembled WGS sequence"/>
</dbReference>
<gene>
    <name evidence="1" type="ORF">BN8_00108</name>
</gene>
<dbReference type="Gene3D" id="1.10.30.50">
    <property type="match status" value="1"/>
</dbReference>
<sequence length="271" mass="31690">MIRLSVPELPVTTLRKLAEYQRLVLDAGDYTLQVAKAKSLFKQHNKADNAAFKIVREKLAEMCVGPRRCNYCEDSVADEVEHIAPKDLFPEQCFSWDNYCYACGPCNGPKSNRYAVFRQDQNESFYEIPEHGDPPLIRPPLGQHVLINPRVEDPLQFMLLDLQTKTFRFAPLMDEDSLSYQRADYTIRILNLNTRGDLINARRNAYTNFRARLREYIHDRDHDATESHLGELKRNFADESHQTVWQEMKRQHQFLPELQQLFGEAPEALMW</sequence>
<keyword evidence="2" id="KW-1185">Reference proteome</keyword>
<evidence type="ECO:0000313" key="2">
    <source>
        <dbReference type="Proteomes" id="UP000009309"/>
    </source>
</evidence>
<dbReference type="eggNOG" id="COG1403">
    <property type="taxonomic scope" value="Bacteria"/>
</dbReference>
<evidence type="ECO:0008006" key="3">
    <source>
        <dbReference type="Google" id="ProtNLM"/>
    </source>
</evidence>
<dbReference type="AlphaFoldDB" id="I2GBB8"/>
<evidence type="ECO:0000313" key="1">
    <source>
        <dbReference type="EMBL" id="CCH51192.1"/>
    </source>
</evidence>
<dbReference type="STRING" id="1185876.BN8_00108"/>
<dbReference type="EMBL" id="CAIT01000003">
    <property type="protein sequence ID" value="CCH51192.1"/>
    <property type="molecule type" value="Genomic_DNA"/>
</dbReference>
<accession>I2GBB8</accession>
<dbReference type="OrthoDB" id="5918473at2"/>
<comment type="caution">
    <text evidence="1">The sequence shown here is derived from an EMBL/GenBank/DDBJ whole genome shotgun (WGS) entry which is preliminary data.</text>
</comment>
<proteinExistence type="predicted"/>
<organism evidence="1 2">
    <name type="scientific">Fibrisoma limi BUZ 3</name>
    <dbReference type="NCBI Taxonomy" id="1185876"/>
    <lineage>
        <taxon>Bacteria</taxon>
        <taxon>Pseudomonadati</taxon>
        <taxon>Bacteroidota</taxon>
        <taxon>Cytophagia</taxon>
        <taxon>Cytophagales</taxon>
        <taxon>Spirosomataceae</taxon>
        <taxon>Fibrisoma</taxon>
    </lineage>
</organism>